<sequence length="600" mass="66839">MSADYNEILQANINAGRRQWLDNGRAVGGSTPLSDQSSGSLRLARLWRDLCFATHPLCHLGSPYLSDAPTPTRLLNVVDPSRPHLEEVSTWQPYVALSYCWGHGEKFLTLRKNIEEHRRGIPINALPATFRDAVYATNQLGYDYVWIDALCIIQDDRDDLGKELGHMGNIYRHAILTIRAASAVSSHAGFFHHKNPLQLHPCSVRAVVYSDRCNHVLDLHLHGSCSGQDYLESRGWILQEEVLASRAITFGAQVSWRCMESSAEETYPVLREPPSSASGTDEMRLRLYAPDHAPASMAVAARSHFASWQQMVCGYSVRELSFERDTLRAISGLADMFSLMHGTTYLAGLWKENLMEDLTWYVSTNDNRSVSGLDNQLAAPSWSWASVGKVSIGFPQRTFHRENGTRIRRPTQTVVRHAFCASKDPINSLAAVDCQGKGGDMRREWSLKLVGQLRRLVLWRSREYTNWRINTVIYGDPLSNPSDKFSPDASSLSIEPRFPGVLCRPDNPSRMVGEVALDSSTLPITTKQDTSPDGRGMDVFCLSLESNTPVEPTLILCLILTPLQPGSLLFRRLGLGFVIEEGWSGGDSEYGGGVVECEIV</sequence>
<feature type="domain" description="Heterokaryon incompatibility" evidence="1">
    <location>
        <begin position="94"/>
        <end position="240"/>
    </location>
</feature>
<accession>A0AA39Y148</accession>
<evidence type="ECO:0000259" key="1">
    <source>
        <dbReference type="Pfam" id="PF06985"/>
    </source>
</evidence>
<evidence type="ECO:0000313" key="2">
    <source>
        <dbReference type="EMBL" id="KAK0644084.1"/>
    </source>
</evidence>
<reference evidence="2" key="1">
    <citation type="submission" date="2023-06" db="EMBL/GenBank/DDBJ databases">
        <title>Genome-scale phylogeny and comparative genomics of the fungal order Sordariales.</title>
        <authorList>
            <consortium name="Lawrence Berkeley National Laboratory"/>
            <person name="Hensen N."/>
            <person name="Bonometti L."/>
            <person name="Westerberg I."/>
            <person name="Brannstrom I.O."/>
            <person name="Guillou S."/>
            <person name="Cros-Aarteil S."/>
            <person name="Calhoun S."/>
            <person name="Haridas S."/>
            <person name="Kuo A."/>
            <person name="Mondo S."/>
            <person name="Pangilinan J."/>
            <person name="Riley R."/>
            <person name="Labutti K."/>
            <person name="Andreopoulos B."/>
            <person name="Lipzen A."/>
            <person name="Chen C."/>
            <person name="Yanf M."/>
            <person name="Daum C."/>
            <person name="Ng V."/>
            <person name="Clum A."/>
            <person name="Steindorff A."/>
            <person name="Ohm R."/>
            <person name="Martin F."/>
            <person name="Silar P."/>
            <person name="Natvig D."/>
            <person name="Lalanne C."/>
            <person name="Gautier V."/>
            <person name="Ament-Velasquez S.L."/>
            <person name="Kruys A."/>
            <person name="Hutchinson M.I."/>
            <person name="Powell A.J."/>
            <person name="Barry K."/>
            <person name="Miller A.N."/>
            <person name="Grigoriev I.V."/>
            <person name="Debuchy R."/>
            <person name="Gladieux P."/>
            <person name="Thoren M.H."/>
            <person name="Johannesson H."/>
        </authorList>
    </citation>
    <scope>NUCLEOTIDE SEQUENCE</scope>
    <source>
        <strain evidence="2">SMH2532-1</strain>
    </source>
</reference>
<dbReference type="EMBL" id="JAULSV010000005">
    <property type="protein sequence ID" value="KAK0644084.1"/>
    <property type="molecule type" value="Genomic_DNA"/>
</dbReference>
<dbReference type="Pfam" id="PF06985">
    <property type="entry name" value="HET"/>
    <property type="match status" value="1"/>
</dbReference>
<dbReference type="InterPro" id="IPR010730">
    <property type="entry name" value="HET"/>
</dbReference>
<protein>
    <submittedName>
        <fullName evidence="2">Heterokaryon incompatibility protein-domain-containing protein</fullName>
    </submittedName>
</protein>
<name>A0AA39Y148_9PEZI</name>
<dbReference type="PANTHER" id="PTHR33112">
    <property type="entry name" value="DOMAIN PROTEIN, PUTATIVE-RELATED"/>
    <property type="match status" value="1"/>
</dbReference>
<comment type="caution">
    <text evidence="2">The sequence shown here is derived from an EMBL/GenBank/DDBJ whole genome shotgun (WGS) entry which is preliminary data.</text>
</comment>
<evidence type="ECO:0000313" key="3">
    <source>
        <dbReference type="Proteomes" id="UP001174936"/>
    </source>
</evidence>
<dbReference type="AlphaFoldDB" id="A0AA39Y148"/>
<gene>
    <name evidence="2" type="ORF">B0T16DRAFT_460168</name>
</gene>
<keyword evidence="3" id="KW-1185">Reference proteome</keyword>
<dbReference type="Proteomes" id="UP001174936">
    <property type="component" value="Unassembled WGS sequence"/>
</dbReference>
<proteinExistence type="predicted"/>
<organism evidence="2 3">
    <name type="scientific">Cercophora newfieldiana</name>
    <dbReference type="NCBI Taxonomy" id="92897"/>
    <lineage>
        <taxon>Eukaryota</taxon>
        <taxon>Fungi</taxon>
        <taxon>Dikarya</taxon>
        <taxon>Ascomycota</taxon>
        <taxon>Pezizomycotina</taxon>
        <taxon>Sordariomycetes</taxon>
        <taxon>Sordariomycetidae</taxon>
        <taxon>Sordariales</taxon>
        <taxon>Lasiosphaeriaceae</taxon>
        <taxon>Cercophora</taxon>
    </lineage>
</organism>
<dbReference type="PANTHER" id="PTHR33112:SF16">
    <property type="entry name" value="HETEROKARYON INCOMPATIBILITY DOMAIN-CONTAINING PROTEIN"/>
    <property type="match status" value="1"/>
</dbReference>